<feature type="coiled-coil region" evidence="1">
    <location>
        <begin position="724"/>
        <end position="771"/>
    </location>
</feature>
<feature type="region of interest" description="Disordered" evidence="2">
    <location>
        <begin position="523"/>
        <end position="542"/>
    </location>
</feature>
<sequence length="883" mass="97137">MTTLSLAPELRVPSQLRPARQHAFLVFLTSMFFLSLITIPGHAVDAEDGLHSAPDACTECSFSLPTASALLDVLASGCCGAEGKAEGSRSASSALPLPTHPVLILFSDKSIPNSLTLDALRAKVRQIKTDVPLSVLRVHEYEIPIGARERRLMELLLRGVDRLPALVLFPGRVAKVQVAPGAIISANPFQVPVHYSTKPLTSASYSELRSWALSELPARYIDPVTFHLIPSLQFVFRHVEVHDTLRLVRDAVQMNASRSLLPGLVSMAYVRLTRHGSEEVLAALSSVATQAGNAVLTLVTESTEVAAAWGLHTENTLAMTSWASALSAYVDGVAFAGIPTRISDASSPQPIRTVSELTEVTAASAAWRTAFAASDEAGVSQLQAWREAMNAFNNTNPLRKIESAAHLLHELTALQGAIKVVFVLRESDDMWFHHHLDVAAALSQRLRYTTVRYNTTEFEKGSKVRTRLERAWTPARRYEVFWLDGEQLPALADALHVSQVPSILILVPLQSRFRNRDAVDNDVLSDTAGDGQSDAGASEGKGLRSRDPLIGIHTINRNDIFRAAYMDDAQMAQNPVSGKDALPLFPRDSDAILRFLASSGFVGAVQHTMSSTRLSALRQKVSEWRDALHASAASSGISNRRYLQLDHRYYPLRAAEEPVEGPAYVRQILNGSSPLPAFDNDDSDAMAGQRHASGWSATRLQGTTTASSSKADQQTQHKVEREAAAHLKMKAAEWEAELAKRRQEKERRMRRKAAENEAVRAEQQRVFLQEVDAALKAGEEEEEEVATSAGPGVSARPVFQQGGLLVRRPTMNSVSGSTPQEGSGTVRSRATSGQEDSEDVALRRRQQRRHQEYREWRADRQRMVKRCVRVSETYELSVISEWE</sequence>
<protein>
    <submittedName>
        <fullName evidence="3">Uncharacterized protein</fullName>
    </submittedName>
</protein>
<dbReference type="Proteomes" id="UP000674318">
    <property type="component" value="Chromosome 17"/>
</dbReference>
<dbReference type="KEGG" id="phet:94291442"/>
<keyword evidence="4" id="KW-1185">Reference proteome</keyword>
<dbReference type="EMBL" id="JAFJZO010000017">
    <property type="protein sequence ID" value="KAG5508151.1"/>
    <property type="molecule type" value="Genomic_DNA"/>
</dbReference>
<accession>A0A836IVW6</accession>
<dbReference type="AlphaFoldDB" id="A0A836IVW6"/>
<feature type="region of interest" description="Disordered" evidence="2">
    <location>
        <begin position="778"/>
        <end position="797"/>
    </location>
</feature>
<feature type="region of interest" description="Disordered" evidence="2">
    <location>
        <begin position="686"/>
        <end position="720"/>
    </location>
</feature>
<evidence type="ECO:0000313" key="3">
    <source>
        <dbReference type="EMBL" id="KAG5508151.1"/>
    </source>
</evidence>
<comment type="caution">
    <text evidence="3">The sequence shown here is derived from an EMBL/GenBank/DDBJ whole genome shotgun (WGS) entry which is preliminary data.</text>
</comment>
<dbReference type="GeneID" id="94291442"/>
<gene>
    <name evidence="3" type="ORF">JKF63_05405</name>
</gene>
<feature type="region of interest" description="Disordered" evidence="2">
    <location>
        <begin position="805"/>
        <end position="854"/>
    </location>
</feature>
<evidence type="ECO:0000256" key="1">
    <source>
        <dbReference type="SAM" id="Coils"/>
    </source>
</evidence>
<dbReference type="OrthoDB" id="264762at2759"/>
<reference evidence="3 4" key="1">
    <citation type="submission" date="2021-02" db="EMBL/GenBank/DDBJ databases">
        <title>Porcisia hertigi Genome sequencing and assembly.</title>
        <authorList>
            <person name="Almutairi H."/>
            <person name="Gatherer D."/>
        </authorList>
    </citation>
    <scope>NUCLEOTIDE SEQUENCE [LARGE SCALE GENOMIC DNA]</scope>
    <source>
        <strain evidence="3 4">C119</strain>
    </source>
</reference>
<feature type="compositionally biased region" description="Polar residues" evidence="2">
    <location>
        <begin position="695"/>
        <end position="714"/>
    </location>
</feature>
<organism evidence="3 4">
    <name type="scientific">Porcisia hertigi</name>
    <dbReference type="NCBI Taxonomy" id="2761500"/>
    <lineage>
        <taxon>Eukaryota</taxon>
        <taxon>Discoba</taxon>
        <taxon>Euglenozoa</taxon>
        <taxon>Kinetoplastea</taxon>
        <taxon>Metakinetoplastina</taxon>
        <taxon>Trypanosomatida</taxon>
        <taxon>Trypanosomatidae</taxon>
        <taxon>Leishmaniinae</taxon>
        <taxon>Porcisia</taxon>
    </lineage>
</organism>
<proteinExistence type="predicted"/>
<feature type="compositionally biased region" description="Polar residues" evidence="2">
    <location>
        <begin position="810"/>
        <end position="834"/>
    </location>
</feature>
<name>A0A836IVW6_9TRYP</name>
<keyword evidence="1" id="KW-0175">Coiled coil</keyword>
<evidence type="ECO:0000256" key="2">
    <source>
        <dbReference type="SAM" id="MobiDB-lite"/>
    </source>
</evidence>
<dbReference type="RefSeq" id="XP_067758040.1">
    <property type="nucleotide sequence ID" value="XM_067901365.1"/>
</dbReference>
<evidence type="ECO:0000313" key="4">
    <source>
        <dbReference type="Proteomes" id="UP000674318"/>
    </source>
</evidence>